<evidence type="ECO:0000256" key="17">
    <source>
        <dbReference type="ARBA" id="ARBA00043229"/>
    </source>
</evidence>
<keyword evidence="5" id="KW-0808">Transferase</keyword>
<keyword evidence="6" id="KW-0479">Metal-binding</keyword>
<evidence type="ECO:0000256" key="5">
    <source>
        <dbReference type="ARBA" id="ARBA00022679"/>
    </source>
</evidence>
<keyword evidence="11" id="KW-0012">Acyltransferase</keyword>
<accession>A0A8C8ACL5</accession>
<evidence type="ECO:0000256" key="6">
    <source>
        <dbReference type="ARBA" id="ARBA00022723"/>
    </source>
</evidence>
<dbReference type="Pfam" id="PF01841">
    <property type="entry name" value="Transglut_core"/>
    <property type="match status" value="1"/>
</dbReference>
<dbReference type="InterPro" id="IPR038765">
    <property type="entry name" value="Papain-like_cys_pep_sf"/>
</dbReference>
<keyword evidence="10" id="KW-0449">Lipoprotein</keyword>
<dbReference type="AlphaFoldDB" id="A0A8C8ACL5"/>
<dbReference type="GO" id="GO:0031424">
    <property type="term" value="P:keratinization"/>
    <property type="evidence" value="ECO:0007669"/>
    <property type="project" value="UniProtKB-KW"/>
</dbReference>
<keyword evidence="22" id="KW-1185">Reference proteome</keyword>
<dbReference type="GO" id="GO:0016020">
    <property type="term" value="C:membrane"/>
    <property type="evidence" value="ECO:0007669"/>
    <property type="project" value="UniProtKB-SubCell"/>
</dbReference>
<dbReference type="SUPFAM" id="SSF54001">
    <property type="entry name" value="Cysteine proteinases"/>
    <property type="match status" value="1"/>
</dbReference>
<evidence type="ECO:0000256" key="12">
    <source>
        <dbReference type="ARBA" id="ARBA00024222"/>
    </source>
</evidence>
<dbReference type="InterPro" id="IPR050779">
    <property type="entry name" value="Transglutaminase"/>
</dbReference>
<evidence type="ECO:0000256" key="18">
    <source>
        <dbReference type="ARBA" id="ARBA00045815"/>
    </source>
</evidence>
<evidence type="ECO:0000256" key="10">
    <source>
        <dbReference type="ARBA" id="ARBA00023288"/>
    </source>
</evidence>
<evidence type="ECO:0000256" key="2">
    <source>
        <dbReference type="ARBA" id="ARBA00004635"/>
    </source>
</evidence>
<evidence type="ECO:0000256" key="9">
    <source>
        <dbReference type="ARBA" id="ARBA00023249"/>
    </source>
</evidence>
<comment type="subunit">
    <text evidence="13">Interacts with PLAAT4.</text>
</comment>
<feature type="region of interest" description="Disordered" evidence="19">
    <location>
        <begin position="107"/>
        <end position="129"/>
    </location>
</feature>
<evidence type="ECO:0000256" key="14">
    <source>
        <dbReference type="ARBA" id="ARBA00040559"/>
    </source>
</evidence>
<evidence type="ECO:0000256" key="13">
    <source>
        <dbReference type="ARBA" id="ARBA00038573"/>
    </source>
</evidence>
<dbReference type="FunFam" id="3.90.260.10:FF:000001">
    <property type="entry name" value="Protein-glutamine gamma-glutamyltransferase 2"/>
    <property type="match status" value="1"/>
</dbReference>
<dbReference type="InterPro" id="IPR036985">
    <property type="entry name" value="Transglutaminase-like_sf"/>
</dbReference>
<comment type="similarity">
    <text evidence="3">Belongs to the transglutaminase superfamily. Transglutaminase family.</text>
</comment>
<dbReference type="SMART" id="SM00460">
    <property type="entry name" value="TGc"/>
    <property type="match status" value="1"/>
</dbReference>
<evidence type="ECO:0000256" key="16">
    <source>
        <dbReference type="ARBA" id="ARBA00041726"/>
    </source>
</evidence>
<dbReference type="InterPro" id="IPR013808">
    <property type="entry name" value="Transglutaminase_AS"/>
</dbReference>
<reference evidence="21" key="2">
    <citation type="submission" date="2025-09" db="UniProtKB">
        <authorList>
            <consortium name="Ensembl"/>
        </authorList>
    </citation>
    <scope>IDENTIFICATION</scope>
</reference>
<dbReference type="Ensembl" id="ENSOSUT00000004456.1">
    <property type="protein sequence ID" value="ENSOSUP00000004314.1"/>
    <property type="gene ID" value="ENSOSUG00000003153.1"/>
</dbReference>
<dbReference type="Pfam" id="PF00868">
    <property type="entry name" value="Transglut_N"/>
    <property type="match status" value="1"/>
</dbReference>
<dbReference type="InterPro" id="IPR002931">
    <property type="entry name" value="Transglutaminase-like"/>
</dbReference>
<evidence type="ECO:0000256" key="1">
    <source>
        <dbReference type="ARBA" id="ARBA00001913"/>
    </source>
</evidence>
<comment type="function">
    <text evidence="18">Catalyzes the cross-linking of proteins and the conjugation of polyamines to proteins. Responsible for cross-linking epidermal proteins during formation of the stratum corneum. Involved in cell proliferation.</text>
</comment>
<dbReference type="EC" id="2.3.2.13" evidence="12"/>
<keyword evidence="9" id="KW-0417">Keratinization</keyword>
<feature type="compositionally biased region" description="Acidic residues" evidence="19">
    <location>
        <begin position="113"/>
        <end position="122"/>
    </location>
</feature>
<comment type="subcellular location">
    <subcellularLocation>
        <location evidence="2">Membrane</location>
        <topology evidence="2">Lipid-anchor</topology>
    </subcellularLocation>
</comment>
<dbReference type="PROSITE" id="PS00547">
    <property type="entry name" value="TRANSGLUTAMINASES"/>
    <property type="match status" value="1"/>
</dbReference>
<evidence type="ECO:0000256" key="8">
    <source>
        <dbReference type="ARBA" id="ARBA00023139"/>
    </source>
</evidence>
<comment type="cofactor">
    <cofactor evidence="1">
        <name>Ca(2+)</name>
        <dbReference type="ChEBI" id="CHEBI:29108"/>
    </cofactor>
</comment>
<dbReference type="Gene3D" id="2.60.40.10">
    <property type="entry name" value="Immunoglobulins"/>
    <property type="match status" value="1"/>
</dbReference>
<evidence type="ECO:0000256" key="3">
    <source>
        <dbReference type="ARBA" id="ARBA00005968"/>
    </source>
</evidence>
<evidence type="ECO:0000256" key="11">
    <source>
        <dbReference type="ARBA" id="ARBA00023315"/>
    </source>
</evidence>
<dbReference type="GO" id="GO:0003810">
    <property type="term" value="F:protein-glutamine gamma-glutamyltransferase activity"/>
    <property type="evidence" value="ECO:0007669"/>
    <property type="project" value="UniProtKB-EC"/>
</dbReference>
<organism evidence="21 22">
    <name type="scientific">Otus sunia</name>
    <name type="common">Oriental scops-owl</name>
    <dbReference type="NCBI Taxonomy" id="257818"/>
    <lineage>
        <taxon>Eukaryota</taxon>
        <taxon>Metazoa</taxon>
        <taxon>Chordata</taxon>
        <taxon>Craniata</taxon>
        <taxon>Vertebrata</taxon>
        <taxon>Euteleostomi</taxon>
        <taxon>Archelosauria</taxon>
        <taxon>Archosauria</taxon>
        <taxon>Dinosauria</taxon>
        <taxon>Saurischia</taxon>
        <taxon>Theropoda</taxon>
        <taxon>Coelurosauria</taxon>
        <taxon>Aves</taxon>
        <taxon>Neognathae</taxon>
        <taxon>Neoaves</taxon>
        <taxon>Telluraves</taxon>
        <taxon>Strigiformes</taxon>
        <taxon>Strigidae</taxon>
        <taxon>Otus</taxon>
    </lineage>
</organism>
<dbReference type="Proteomes" id="UP000694552">
    <property type="component" value="Unplaced"/>
</dbReference>
<keyword evidence="8" id="KW-0564">Palmitate</keyword>
<dbReference type="InterPro" id="IPR001102">
    <property type="entry name" value="Transglutaminase_N"/>
</dbReference>
<feature type="domain" description="Transglutaminase-like" evidence="20">
    <location>
        <begin position="295"/>
        <end position="388"/>
    </location>
</feature>
<evidence type="ECO:0000313" key="21">
    <source>
        <dbReference type="Ensembl" id="ENSOSUP00000004314.1"/>
    </source>
</evidence>
<evidence type="ECO:0000256" key="15">
    <source>
        <dbReference type="ARBA" id="ARBA00041651"/>
    </source>
</evidence>
<dbReference type="GO" id="GO:0046872">
    <property type="term" value="F:metal ion binding"/>
    <property type="evidence" value="ECO:0007669"/>
    <property type="project" value="UniProtKB-KW"/>
</dbReference>
<reference evidence="21" key="1">
    <citation type="submission" date="2025-08" db="UniProtKB">
        <authorList>
            <consortium name="Ensembl"/>
        </authorList>
    </citation>
    <scope>IDENTIFICATION</scope>
</reference>
<dbReference type="InterPro" id="IPR013783">
    <property type="entry name" value="Ig-like_fold"/>
</dbReference>
<dbReference type="PANTHER" id="PTHR11590:SF49">
    <property type="entry name" value="PROTEIN-GLUTAMINE GAMMA-GLUTAMYLTRANSFERASE K"/>
    <property type="match status" value="1"/>
</dbReference>
<dbReference type="InterPro" id="IPR014756">
    <property type="entry name" value="Ig_E-set"/>
</dbReference>
<protein>
    <recommendedName>
        <fullName evidence="14">Protein-glutamine gamma-glutamyltransferase K</fullName>
        <ecNumber evidence="12">2.3.2.13</ecNumber>
    </recommendedName>
    <alternativeName>
        <fullName evidence="17">Epidermal TGase</fullName>
    </alternativeName>
    <alternativeName>
        <fullName evidence="16">Transglutaminase K</fullName>
    </alternativeName>
    <alternativeName>
        <fullName evidence="15">Transglutaminase-1</fullName>
    </alternativeName>
</protein>
<evidence type="ECO:0000313" key="22">
    <source>
        <dbReference type="Proteomes" id="UP000694552"/>
    </source>
</evidence>
<evidence type="ECO:0000259" key="20">
    <source>
        <dbReference type="SMART" id="SM00460"/>
    </source>
</evidence>
<dbReference type="PANTHER" id="PTHR11590">
    <property type="entry name" value="PROTEIN-GLUTAMINE GAMMA-GLUTAMYLTRANSFERASE"/>
    <property type="match status" value="1"/>
</dbReference>
<proteinExistence type="inferred from homology"/>
<sequence length="472" mass="52345">MRFWRFWGWDSRRVFTARVFVPPPGLLAPRGLVVASRADRLAHHTSEFACPRPVLRRGQRFALRVLLPRPFDPDGDSLCVELTLGAGRPNPQVAKGTHVLIPLGETSATGWTAEEEEEEEEGAERPGGPALRLCLAAPPDAPIGRYCLSVKTRTGAGEYAAPFDDANDFFLLFNPWCPDDNVYMEKTSDLNEYVLNETGRIFYGTEDQIAERSWNYGQFDAGVLEACLYILDRRGMPHSARGDPVMVSRVVSAMVNSLDDNGVLVGNWTGDYAQGTNPSAWAGSVDILRAYHGAGAPVRYGQCWVFAGVMTTVLRCLGLPTRTVTNYNSAHDTDVSLTTDIYFDENMRPLERLNTDSVWNFHVWNDCWMKRPDLPDGYDGWQVVDATPQETSSGLFCCGPCSVTAVKNGEVFLKYDTPFVFAEVNSDKVYWQRQPSGAFAVVHVEEGAIGRRISTLGAGSGARLDVTHQYKH</sequence>
<evidence type="ECO:0000256" key="7">
    <source>
        <dbReference type="ARBA" id="ARBA00022837"/>
    </source>
</evidence>
<evidence type="ECO:0000256" key="19">
    <source>
        <dbReference type="SAM" id="MobiDB-lite"/>
    </source>
</evidence>
<name>A0A8C8ACL5_9STRI</name>
<keyword evidence="4" id="KW-0597">Phosphoprotein</keyword>
<evidence type="ECO:0000256" key="4">
    <source>
        <dbReference type="ARBA" id="ARBA00022553"/>
    </source>
</evidence>
<dbReference type="Gene3D" id="3.90.260.10">
    <property type="entry name" value="Transglutaminase-like"/>
    <property type="match status" value="1"/>
</dbReference>
<dbReference type="SUPFAM" id="SSF81296">
    <property type="entry name" value="E set domains"/>
    <property type="match status" value="1"/>
</dbReference>
<keyword evidence="7" id="KW-0106">Calcium</keyword>